<proteinExistence type="predicted"/>
<organism evidence="2 3">
    <name type="scientific">Marmota monax</name>
    <name type="common">Woodchuck</name>
    <dbReference type="NCBI Taxonomy" id="9995"/>
    <lineage>
        <taxon>Eukaryota</taxon>
        <taxon>Metazoa</taxon>
        <taxon>Chordata</taxon>
        <taxon>Craniata</taxon>
        <taxon>Vertebrata</taxon>
        <taxon>Euteleostomi</taxon>
        <taxon>Mammalia</taxon>
        <taxon>Eutheria</taxon>
        <taxon>Euarchontoglires</taxon>
        <taxon>Glires</taxon>
        <taxon>Rodentia</taxon>
        <taxon>Sciuromorpha</taxon>
        <taxon>Sciuridae</taxon>
        <taxon>Xerinae</taxon>
        <taxon>Marmotini</taxon>
        <taxon>Marmota</taxon>
    </lineage>
</organism>
<protein>
    <submittedName>
        <fullName evidence="2">Uncharacterized protein</fullName>
    </submittedName>
</protein>
<dbReference type="Proteomes" id="UP000335636">
    <property type="component" value="Unassembled WGS sequence"/>
</dbReference>
<name>A0A5E4CKS7_MARMO</name>
<reference evidence="1" key="2">
    <citation type="submission" date="2020-08" db="EMBL/GenBank/DDBJ databases">
        <authorList>
            <person name="Shumante A."/>
            <person name="Zimin A.V."/>
            <person name="Puiu D."/>
            <person name="Salzberg S.L."/>
        </authorList>
    </citation>
    <scope>NUCLEOTIDE SEQUENCE</scope>
    <source>
        <strain evidence="1">WC2-LM</strain>
        <tissue evidence="1">Liver</tissue>
    </source>
</reference>
<dbReference type="PANTHER" id="PTHR14690">
    <property type="entry name" value="IQ MOTIF CONTAINING WITH AAA DOMAIN 1"/>
    <property type="match status" value="1"/>
</dbReference>
<sequence>MSEGTYQRLWEASHVTLQELLDQEQPLLEAVPNRDRQSFQHRLSVFYLYYLGLLRRFDTIYDQMVQPQKRRLLRRLLDGVAGRVLEIKDELVRVDLCETHCLDRVLQDLKLTPVRALPPQARWEADLEVPIPKYFQLEQSAAMKERKLILAEILSRMEPEHPTEASGGDTLPDAPLPLSWNRGLTWTSHSSESPWPSPPRLL</sequence>
<reference evidence="2 3" key="1">
    <citation type="submission" date="2019-04" db="EMBL/GenBank/DDBJ databases">
        <authorList>
            <person name="Alioto T."/>
            <person name="Alioto T."/>
        </authorList>
    </citation>
    <scope>NUCLEOTIDE SEQUENCE [LARGE SCALE GENOMIC DNA]</scope>
</reference>
<accession>A0A5E4CKS7</accession>
<gene>
    <name evidence="1" type="ORF">GHT09_013309</name>
    <name evidence="2" type="ORF">MONAX_5E007011</name>
</gene>
<dbReference type="EMBL" id="WJEC01008469">
    <property type="protein sequence ID" value="KAF7461981.1"/>
    <property type="molecule type" value="Genomic_DNA"/>
</dbReference>
<evidence type="ECO:0000313" key="2">
    <source>
        <dbReference type="EMBL" id="VTJ81639.1"/>
    </source>
</evidence>
<dbReference type="PANTHER" id="PTHR14690:SF6">
    <property type="entry name" value="IQ AND AAA DOMAIN-CONTAINING PROTEIN 1-LIKE"/>
    <property type="match status" value="1"/>
</dbReference>
<evidence type="ECO:0000313" key="1">
    <source>
        <dbReference type="EMBL" id="KAF7461981.1"/>
    </source>
</evidence>
<dbReference type="InterPro" id="IPR052267">
    <property type="entry name" value="N-DRC_Component"/>
</dbReference>
<dbReference type="Proteomes" id="UP000662637">
    <property type="component" value="Unassembled WGS sequence"/>
</dbReference>
<dbReference type="EMBL" id="CABDUW010001448">
    <property type="protein sequence ID" value="VTJ81639.1"/>
    <property type="molecule type" value="Genomic_DNA"/>
</dbReference>
<dbReference type="AlphaFoldDB" id="A0A5E4CKS7"/>
<evidence type="ECO:0000313" key="3">
    <source>
        <dbReference type="Proteomes" id="UP000335636"/>
    </source>
</evidence>
<keyword evidence="3" id="KW-1185">Reference proteome</keyword>